<reference evidence="4" key="1">
    <citation type="submission" date="2006-10" db="EMBL/GenBank/DDBJ databases">
        <authorList>
            <person name="Amadeo P."/>
            <person name="Zhao Q."/>
            <person name="Wortman J."/>
            <person name="Fraser-Liggett C."/>
            <person name="Carlton J."/>
        </authorList>
    </citation>
    <scope>NUCLEOTIDE SEQUENCE</scope>
    <source>
        <strain evidence="4">G3</strain>
    </source>
</reference>
<dbReference type="VEuPathDB" id="TrichDB:TVAG_454160"/>
<feature type="compositionally biased region" description="Low complexity" evidence="3">
    <location>
        <begin position="278"/>
        <end position="289"/>
    </location>
</feature>
<dbReference type="GO" id="GO:0030036">
    <property type="term" value="P:actin cytoskeleton organization"/>
    <property type="evidence" value="ECO:0007669"/>
    <property type="project" value="InterPro"/>
</dbReference>
<name>A2DPZ2_TRIV3</name>
<dbReference type="STRING" id="5722.A2DPZ2"/>
<dbReference type="EMBL" id="DS113229">
    <property type="protein sequence ID" value="EAY17588.1"/>
    <property type="molecule type" value="Genomic_DNA"/>
</dbReference>
<sequence length="418" mass="45656">MFPARPIVELDHTPAMERFKGCPEDRRLDYLAGIRTCGYLRQAECITSYAMEVFVDIANSANTVFSRIKTLQARIKDIEQQVPSAIERMRSVAKANWPTASPEYVPTSNDLDDEAMKEFKFEETTFAKKMIGHANPAPDFSSFASITKGYDPSDPEKEVNFAINFTNPDFVRVQYKQELIENILAEQERQRAEAKARKEKQRAENENLVSRKSKQPEGQQNQDAEDLISALASPPQRPLGLCLPPPKGQAKHGAVPISLANGGVTKVQSSTPNVTAYSAPKPSSQPASKNIPPPPPPPPPASLPPPPPGGAPKPPKSAMSIADLLKEGVKLKKVEEKKEAPAAPLTHLDLIKRGGFKLKKVDNSKPLPPPVKKVEETDPNSLSLAEILARAASIRDAVAASDSDEEGEDESETSSESW</sequence>
<evidence type="ECO:0008006" key="6">
    <source>
        <dbReference type="Google" id="ProtNLM"/>
    </source>
</evidence>
<evidence type="ECO:0000256" key="1">
    <source>
        <dbReference type="ARBA" id="ARBA00006993"/>
    </source>
</evidence>
<feature type="region of interest" description="Disordered" evidence="3">
    <location>
        <begin position="269"/>
        <end position="318"/>
    </location>
</feature>
<dbReference type="Gene3D" id="1.20.5.340">
    <property type="match status" value="1"/>
</dbReference>
<feature type="compositionally biased region" description="Acidic residues" evidence="3">
    <location>
        <begin position="402"/>
        <end position="418"/>
    </location>
</feature>
<dbReference type="PANTHER" id="PTHR12902">
    <property type="entry name" value="WASP-1"/>
    <property type="match status" value="1"/>
</dbReference>
<protein>
    <recommendedName>
        <fullName evidence="6">WH2 motif family protein</fullName>
    </recommendedName>
</protein>
<feature type="region of interest" description="Disordered" evidence="3">
    <location>
        <begin position="194"/>
        <end position="223"/>
    </location>
</feature>
<reference evidence="4" key="2">
    <citation type="journal article" date="2007" name="Science">
        <title>Draft genome sequence of the sexually transmitted pathogen Trichomonas vaginalis.</title>
        <authorList>
            <person name="Carlton J.M."/>
            <person name="Hirt R.P."/>
            <person name="Silva J.C."/>
            <person name="Delcher A.L."/>
            <person name="Schatz M."/>
            <person name="Zhao Q."/>
            <person name="Wortman J.R."/>
            <person name="Bidwell S.L."/>
            <person name="Alsmark U.C.M."/>
            <person name="Besteiro S."/>
            <person name="Sicheritz-Ponten T."/>
            <person name="Noel C.J."/>
            <person name="Dacks J.B."/>
            <person name="Foster P.G."/>
            <person name="Simillion C."/>
            <person name="Van de Peer Y."/>
            <person name="Miranda-Saavedra D."/>
            <person name="Barton G.J."/>
            <person name="Westrop G.D."/>
            <person name="Mueller S."/>
            <person name="Dessi D."/>
            <person name="Fiori P.L."/>
            <person name="Ren Q."/>
            <person name="Paulsen I."/>
            <person name="Zhang H."/>
            <person name="Bastida-Corcuera F.D."/>
            <person name="Simoes-Barbosa A."/>
            <person name="Brown M.T."/>
            <person name="Hayes R.D."/>
            <person name="Mukherjee M."/>
            <person name="Okumura C.Y."/>
            <person name="Schneider R."/>
            <person name="Smith A.J."/>
            <person name="Vanacova S."/>
            <person name="Villalvazo M."/>
            <person name="Haas B.J."/>
            <person name="Pertea M."/>
            <person name="Feldblyum T.V."/>
            <person name="Utterback T.R."/>
            <person name="Shu C.L."/>
            <person name="Osoegawa K."/>
            <person name="de Jong P.J."/>
            <person name="Hrdy I."/>
            <person name="Horvathova L."/>
            <person name="Zubacova Z."/>
            <person name="Dolezal P."/>
            <person name="Malik S.B."/>
            <person name="Logsdon J.M. Jr."/>
            <person name="Henze K."/>
            <person name="Gupta A."/>
            <person name="Wang C.C."/>
            <person name="Dunne R.L."/>
            <person name="Upcroft J.A."/>
            <person name="Upcroft P."/>
            <person name="White O."/>
            <person name="Salzberg S.L."/>
            <person name="Tang P."/>
            <person name="Chiu C.-H."/>
            <person name="Lee Y.-S."/>
            <person name="Embley T.M."/>
            <person name="Coombs G.H."/>
            <person name="Mottram J.C."/>
            <person name="Tachezy J."/>
            <person name="Fraser-Liggett C.M."/>
            <person name="Johnson P.J."/>
        </authorList>
    </citation>
    <scope>NUCLEOTIDE SEQUENCE [LARGE SCALE GENOMIC DNA]</scope>
    <source>
        <strain evidence="4">G3</strain>
    </source>
</reference>
<evidence type="ECO:0000256" key="3">
    <source>
        <dbReference type="SAM" id="MobiDB-lite"/>
    </source>
</evidence>
<dbReference type="OrthoDB" id="10648319at2759"/>
<feature type="region of interest" description="Disordered" evidence="3">
    <location>
        <begin position="359"/>
        <end position="379"/>
    </location>
</feature>
<dbReference type="GO" id="GO:0005856">
    <property type="term" value="C:cytoskeleton"/>
    <property type="evidence" value="ECO:0007669"/>
    <property type="project" value="InterPro"/>
</dbReference>
<dbReference type="KEGG" id="tva:4775605"/>
<dbReference type="OMA" id="KMIGHAN"/>
<dbReference type="VEuPathDB" id="TrichDB:TVAGG3_0552680"/>
<feature type="coiled-coil region" evidence="2">
    <location>
        <begin position="61"/>
        <end position="88"/>
    </location>
</feature>
<keyword evidence="5" id="KW-1185">Reference proteome</keyword>
<accession>A2DPZ2</accession>
<evidence type="ECO:0000256" key="2">
    <source>
        <dbReference type="SAM" id="Coils"/>
    </source>
</evidence>
<feature type="compositionally biased region" description="Basic and acidic residues" evidence="3">
    <location>
        <begin position="194"/>
        <end position="205"/>
    </location>
</feature>
<gene>
    <name evidence="4" type="ORF">TVAG_454160</name>
</gene>
<keyword evidence="2" id="KW-0175">Coiled coil</keyword>
<dbReference type="Proteomes" id="UP000001542">
    <property type="component" value="Unassembled WGS sequence"/>
</dbReference>
<organism evidence="4 5">
    <name type="scientific">Trichomonas vaginalis (strain ATCC PRA-98 / G3)</name>
    <dbReference type="NCBI Taxonomy" id="412133"/>
    <lineage>
        <taxon>Eukaryota</taxon>
        <taxon>Metamonada</taxon>
        <taxon>Parabasalia</taxon>
        <taxon>Trichomonadida</taxon>
        <taxon>Trichomonadidae</taxon>
        <taxon>Trichomonas</taxon>
    </lineage>
</organism>
<feature type="region of interest" description="Disordered" evidence="3">
    <location>
        <begin position="235"/>
        <end position="254"/>
    </location>
</feature>
<dbReference type="InParanoid" id="A2DPZ2"/>
<evidence type="ECO:0000313" key="4">
    <source>
        <dbReference type="EMBL" id="EAY17588.1"/>
    </source>
</evidence>
<dbReference type="AlphaFoldDB" id="A2DPZ2"/>
<dbReference type="RefSeq" id="XP_001329723.1">
    <property type="nucleotide sequence ID" value="XM_001329688.1"/>
</dbReference>
<feature type="compositionally biased region" description="Pro residues" evidence="3">
    <location>
        <begin position="291"/>
        <end position="315"/>
    </location>
</feature>
<evidence type="ECO:0000313" key="5">
    <source>
        <dbReference type="Proteomes" id="UP000001542"/>
    </source>
</evidence>
<proteinExistence type="inferred from homology"/>
<feature type="region of interest" description="Disordered" evidence="3">
    <location>
        <begin position="396"/>
        <end position="418"/>
    </location>
</feature>
<comment type="similarity">
    <text evidence="1">Belongs to the SCAR/WAVE family.</text>
</comment>
<dbReference type="InterPro" id="IPR028288">
    <property type="entry name" value="SCAR/WAVE_fam"/>
</dbReference>